<comment type="caution">
    <text evidence="1">The sequence shown here is derived from an EMBL/GenBank/DDBJ whole genome shotgun (WGS) entry which is preliminary data.</text>
</comment>
<protein>
    <submittedName>
        <fullName evidence="1">DUF2515 domain-containing protein</fullName>
    </submittedName>
</protein>
<dbReference type="Proteomes" id="UP000270219">
    <property type="component" value="Unassembled WGS sequence"/>
</dbReference>
<organism evidence="1 2">
    <name type="scientific">Oceanobacillus piezotolerans</name>
    <dbReference type="NCBI Taxonomy" id="2448030"/>
    <lineage>
        <taxon>Bacteria</taxon>
        <taxon>Bacillati</taxon>
        <taxon>Bacillota</taxon>
        <taxon>Bacilli</taxon>
        <taxon>Bacillales</taxon>
        <taxon>Bacillaceae</taxon>
        <taxon>Oceanobacillus</taxon>
    </lineage>
</organism>
<gene>
    <name evidence="1" type="ORF">D8M04_02880</name>
</gene>
<accession>A0A498DG63</accession>
<dbReference type="InterPro" id="IPR019658">
    <property type="entry name" value="DUF2515"/>
</dbReference>
<reference evidence="1 2" key="1">
    <citation type="submission" date="2018-10" db="EMBL/GenBank/DDBJ databases">
        <title>Oceanobacillus sp. YLB-02 draft genome.</title>
        <authorList>
            <person name="Yu L."/>
        </authorList>
    </citation>
    <scope>NUCLEOTIDE SEQUENCE [LARGE SCALE GENOMIC DNA]</scope>
    <source>
        <strain evidence="1 2">YLB-02</strain>
    </source>
</reference>
<evidence type="ECO:0000313" key="2">
    <source>
        <dbReference type="Proteomes" id="UP000270219"/>
    </source>
</evidence>
<dbReference type="Pfam" id="PF10720">
    <property type="entry name" value="DUF2515"/>
    <property type="match status" value="1"/>
</dbReference>
<proteinExistence type="predicted"/>
<dbReference type="EMBL" id="RCHR01000001">
    <property type="protein sequence ID" value="RLL48535.1"/>
    <property type="molecule type" value="Genomic_DNA"/>
</dbReference>
<name>A0A498DG63_9BACI</name>
<dbReference type="AlphaFoldDB" id="A0A498DG63"/>
<dbReference type="OrthoDB" id="2690514at2"/>
<evidence type="ECO:0000313" key="1">
    <source>
        <dbReference type="EMBL" id="RLL48535.1"/>
    </source>
</evidence>
<sequence length="315" mass="37932">MLNWSSYIHYILKLTKSQNKDNISRTKAYQQFYVEYPEIKWAFLASVVSRNAGWNMTDLALPSYQALLGRQERERLFMTYERANWLIFSDAYPQLLIYKLSTQEKRPLFQLLTYFHVSKFMIKEWLHFWKTKDRERLMTSLIINEQNIIEHPVINQPFFSRQVFHKLPYKMQDLFLMSAVILPTKTDELIGLYVNRFTNLDKRIQIGKQLGAILFDYEVFKQIHSFTSSVEHTGSRRDYEKYKRPIFTHQPVLRLTYPVITHQDTIRKDWYPFGGSIPKDWFESVNPPQQIDIQHSFYFKRAVFDMYASLKMKIK</sequence>
<dbReference type="RefSeq" id="WP_121521689.1">
    <property type="nucleotide sequence ID" value="NZ_RCHR01000001.1"/>
</dbReference>
<keyword evidence="2" id="KW-1185">Reference proteome</keyword>